<comment type="caution">
    <text evidence="1">The sequence shown here is derived from an EMBL/GenBank/DDBJ whole genome shotgun (WGS) entry which is preliminary data.</text>
</comment>
<dbReference type="EMBL" id="ADNS01000017">
    <property type="protein sequence ID" value="EFG80961.1"/>
    <property type="molecule type" value="Genomic_DNA"/>
</dbReference>
<reference evidence="1 2" key="1">
    <citation type="submission" date="2010-04" db="EMBL/GenBank/DDBJ databases">
        <authorList>
            <person name="Weinstock G."/>
            <person name="Sodergren E."/>
            <person name="Clifton S."/>
            <person name="Fulton L."/>
            <person name="Fulton B."/>
            <person name="Courtney L."/>
            <person name="Fronick C."/>
            <person name="Harrison M."/>
            <person name="Strong C."/>
            <person name="Farmer C."/>
            <person name="Delahaunty K."/>
            <person name="Markovic C."/>
            <person name="Hall O."/>
            <person name="Minx P."/>
            <person name="Tomlinson C."/>
            <person name="Mitreva M."/>
            <person name="Hou S."/>
            <person name="Wollam A."/>
            <person name="Pepin K.H."/>
            <person name="Johnson M."/>
            <person name="Bhonagiri V."/>
            <person name="Zhang X."/>
            <person name="Suruliraj S."/>
            <person name="Warren W."/>
            <person name="Chinwalla A."/>
            <person name="Mardis E.R."/>
            <person name="Wilson R.K."/>
        </authorList>
    </citation>
    <scope>NUCLEOTIDE SEQUENCE [LARGE SCALE GENOMIC DNA]</scope>
    <source>
        <strain evidence="1 2">DSM 20306</strain>
    </source>
</reference>
<organism evidence="1 2">
    <name type="scientific">Corynebacterium ammoniagenes DSM 20306</name>
    <dbReference type="NCBI Taxonomy" id="649754"/>
    <lineage>
        <taxon>Bacteria</taxon>
        <taxon>Bacillati</taxon>
        <taxon>Actinomycetota</taxon>
        <taxon>Actinomycetes</taxon>
        <taxon>Mycobacteriales</taxon>
        <taxon>Corynebacteriaceae</taxon>
        <taxon>Corynebacterium</taxon>
    </lineage>
</organism>
<evidence type="ECO:0000313" key="2">
    <source>
        <dbReference type="Proteomes" id="UP000006015"/>
    </source>
</evidence>
<name>A0ABN0AE16_CORAM</name>
<dbReference type="Proteomes" id="UP000006015">
    <property type="component" value="Unassembled WGS sequence"/>
</dbReference>
<evidence type="ECO:0000313" key="1">
    <source>
        <dbReference type="EMBL" id="EFG80961.1"/>
    </source>
</evidence>
<sequence length="90" mass="10505">MNKVEKEIQAWEKLQRKLVNAERKPRPLKARARAIRGFWCAIYELNGVEVDEKVSLDQEPVNPYRADPLTGALRGIESPEDELEKILYRK</sequence>
<dbReference type="RefSeq" id="WP_003848260.1">
    <property type="nucleotide sequence ID" value="NZ_CP009244.1"/>
</dbReference>
<accession>A0ABN0AE16</accession>
<protein>
    <submittedName>
        <fullName evidence="1">Uncharacterized protein</fullName>
    </submittedName>
</protein>
<proteinExistence type="predicted"/>
<gene>
    <name evidence="1" type="ORF">HMPREF0281_01835</name>
</gene>
<keyword evidence="2" id="KW-1185">Reference proteome</keyword>